<dbReference type="KEGG" id="sdr:SCD_n01693"/>
<evidence type="ECO:0000256" key="3">
    <source>
        <dbReference type="ARBA" id="ARBA00009184"/>
    </source>
</evidence>
<dbReference type="STRING" id="1163617.SCD_n01693"/>
<dbReference type="InterPro" id="IPR023214">
    <property type="entry name" value="HAD_sf"/>
</dbReference>
<proteinExistence type="inferred from homology"/>
<comment type="similarity">
    <text evidence="3">Belongs to the HAD-like hydrolase superfamily. SerB family.</text>
</comment>
<evidence type="ECO:0000256" key="10">
    <source>
        <dbReference type="ARBA" id="ARBA00023299"/>
    </source>
</evidence>
<name>S6ALE9_SULDS</name>
<evidence type="ECO:0000256" key="5">
    <source>
        <dbReference type="ARBA" id="ARBA00015196"/>
    </source>
</evidence>
<gene>
    <name evidence="15" type="ORF">SCD_n01693</name>
</gene>
<dbReference type="RefSeq" id="WP_009205529.1">
    <property type="nucleotide sequence ID" value="NC_022357.1"/>
</dbReference>
<evidence type="ECO:0000313" key="16">
    <source>
        <dbReference type="Proteomes" id="UP000015559"/>
    </source>
</evidence>
<dbReference type="UniPathway" id="UPA00135">
    <property type="reaction ID" value="UER00198"/>
</dbReference>
<dbReference type="GO" id="GO:0005737">
    <property type="term" value="C:cytoplasm"/>
    <property type="evidence" value="ECO:0007669"/>
    <property type="project" value="TreeGrafter"/>
</dbReference>
<evidence type="ECO:0000256" key="8">
    <source>
        <dbReference type="ARBA" id="ARBA00022801"/>
    </source>
</evidence>
<evidence type="ECO:0000256" key="4">
    <source>
        <dbReference type="ARBA" id="ARBA00012640"/>
    </source>
</evidence>
<dbReference type="PANTHER" id="PTHR43344">
    <property type="entry name" value="PHOSPHOSERINE PHOSPHATASE"/>
    <property type="match status" value="1"/>
</dbReference>
<comment type="catalytic activity">
    <reaction evidence="13">
        <text>O-phospho-D-serine + H2O = D-serine + phosphate</text>
        <dbReference type="Rhea" id="RHEA:24873"/>
        <dbReference type="ChEBI" id="CHEBI:15377"/>
        <dbReference type="ChEBI" id="CHEBI:35247"/>
        <dbReference type="ChEBI" id="CHEBI:43474"/>
        <dbReference type="ChEBI" id="CHEBI:58680"/>
        <dbReference type="EC" id="3.1.3.3"/>
    </reaction>
</comment>
<dbReference type="Proteomes" id="UP000015559">
    <property type="component" value="Chromosome"/>
</dbReference>
<comment type="catalytic activity">
    <reaction evidence="12">
        <text>O-phospho-L-serine + H2O = L-serine + phosphate</text>
        <dbReference type="Rhea" id="RHEA:21208"/>
        <dbReference type="ChEBI" id="CHEBI:15377"/>
        <dbReference type="ChEBI" id="CHEBI:33384"/>
        <dbReference type="ChEBI" id="CHEBI:43474"/>
        <dbReference type="ChEBI" id="CHEBI:57524"/>
        <dbReference type="EC" id="3.1.3.3"/>
    </reaction>
</comment>
<feature type="active site" description="Proton donor" evidence="14">
    <location>
        <position position="18"/>
    </location>
</feature>
<keyword evidence="9" id="KW-0460">Magnesium</keyword>
<reference evidence="15 16" key="1">
    <citation type="journal article" date="2012" name="Appl. Environ. Microbiol.">
        <title>Draft genome sequence of a psychrotolerant sulfur-oxidizing bacterium, Sulfuricella denitrificans skB26, and proteomic insights into cold adaptation.</title>
        <authorList>
            <person name="Watanabe T."/>
            <person name="Kojima H."/>
            <person name="Fukui M."/>
        </authorList>
    </citation>
    <scope>NUCLEOTIDE SEQUENCE [LARGE SCALE GENOMIC DNA]</scope>
    <source>
        <strain evidence="16">skB26</strain>
    </source>
</reference>
<evidence type="ECO:0000256" key="12">
    <source>
        <dbReference type="ARBA" id="ARBA00048138"/>
    </source>
</evidence>
<evidence type="ECO:0000256" key="2">
    <source>
        <dbReference type="ARBA" id="ARBA00005135"/>
    </source>
</evidence>
<dbReference type="PANTHER" id="PTHR43344:SF2">
    <property type="entry name" value="PHOSPHOSERINE PHOSPHATASE"/>
    <property type="match status" value="1"/>
</dbReference>
<sequence length="219" mass="23890">MPGKRRLAEFGLAAMDMDSTLVTVETLDEIADLAGIREQVAPITDAAMRGEIDFCESLTRRVALFKGLDQSVLQRIYDERVRLTPGAELLIAELKRLGIKTVLISSGFDYFTERLKIRLRLDFSISNRIEIVDGKLTGRISGKILDGQGKAGYLDKIRVKLGLAKEQTIAIGDGANDLEMLATAGVSIAYCAKPVVKSQTHYALESAGLDGVIKLFAKS</sequence>
<evidence type="ECO:0000256" key="6">
    <source>
        <dbReference type="ARBA" id="ARBA00022605"/>
    </source>
</evidence>
<dbReference type="Gene3D" id="3.40.50.1000">
    <property type="entry name" value="HAD superfamily/HAD-like"/>
    <property type="match status" value="1"/>
</dbReference>
<dbReference type="OrthoDB" id="9792539at2"/>
<evidence type="ECO:0000256" key="9">
    <source>
        <dbReference type="ARBA" id="ARBA00022842"/>
    </source>
</evidence>
<dbReference type="SUPFAM" id="SSF56784">
    <property type="entry name" value="HAD-like"/>
    <property type="match status" value="1"/>
</dbReference>
<dbReference type="HOGENOM" id="CLU_036368_4_3_4"/>
<keyword evidence="16" id="KW-1185">Reference proteome</keyword>
<dbReference type="GO" id="GO:0006564">
    <property type="term" value="P:L-serine biosynthetic process"/>
    <property type="evidence" value="ECO:0007669"/>
    <property type="project" value="UniProtKB-KW"/>
</dbReference>
<dbReference type="SFLD" id="SFLDS00003">
    <property type="entry name" value="Haloacid_Dehalogenase"/>
    <property type="match status" value="1"/>
</dbReference>
<dbReference type="EC" id="3.1.3.3" evidence="4"/>
<keyword evidence="10" id="KW-0718">Serine biosynthesis</keyword>
<evidence type="ECO:0000256" key="14">
    <source>
        <dbReference type="PIRSR" id="PIRSR604469-1"/>
    </source>
</evidence>
<dbReference type="SFLD" id="SFLDF00029">
    <property type="entry name" value="phosphoserine_phosphatase"/>
    <property type="match status" value="1"/>
</dbReference>
<evidence type="ECO:0000256" key="7">
    <source>
        <dbReference type="ARBA" id="ARBA00022723"/>
    </source>
</evidence>
<evidence type="ECO:0000256" key="11">
    <source>
        <dbReference type="ARBA" id="ARBA00031693"/>
    </source>
</evidence>
<dbReference type="EMBL" id="AP013066">
    <property type="protein sequence ID" value="BAN35514.1"/>
    <property type="molecule type" value="Genomic_DNA"/>
</dbReference>
<feature type="active site" description="Nucleophile" evidence="14">
    <location>
        <position position="16"/>
    </location>
</feature>
<protein>
    <recommendedName>
        <fullName evidence="5">Phosphoserine phosphatase</fullName>
        <ecNumber evidence="4">3.1.3.3</ecNumber>
    </recommendedName>
    <alternativeName>
        <fullName evidence="11">O-phosphoserine phosphohydrolase</fullName>
    </alternativeName>
</protein>
<dbReference type="NCBIfam" id="TIGR01488">
    <property type="entry name" value="HAD-SF-IB"/>
    <property type="match status" value="1"/>
</dbReference>
<comment type="pathway">
    <text evidence="2">Amino-acid biosynthesis; L-serine biosynthesis; L-serine from 3-phospho-D-glycerate: step 3/3.</text>
</comment>
<comment type="cofactor">
    <cofactor evidence="1">
        <name>Mg(2+)</name>
        <dbReference type="ChEBI" id="CHEBI:18420"/>
    </cofactor>
</comment>
<dbReference type="SFLD" id="SFLDG01137">
    <property type="entry name" value="C1.6.1:_Phosphoserine_Phosphat"/>
    <property type="match status" value="1"/>
</dbReference>
<dbReference type="GO" id="GO:0036424">
    <property type="term" value="F:L-phosphoserine phosphatase activity"/>
    <property type="evidence" value="ECO:0007669"/>
    <property type="project" value="InterPro"/>
</dbReference>
<evidence type="ECO:0000313" key="15">
    <source>
        <dbReference type="EMBL" id="BAN35514.1"/>
    </source>
</evidence>
<dbReference type="SFLD" id="SFLDG01136">
    <property type="entry name" value="C1.6:_Phosphoserine_Phosphatas"/>
    <property type="match status" value="1"/>
</dbReference>
<dbReference type="eggNOG" id="COG0560">
    <property type="taxonomic scope" value="Bacteria"/>
</dbReference>
<dbReference type="AlphaFoldDB" id="S6ALE9"/>
<dbReference type="InterPro" id="IPR004469">
    <property type="entry name" value="PSP"/>
</dbReference>
<dbReference type="NCBIfam" id="TIGR00338">
    <property type="entry name" value="serB"/>
    <property type="match status" value="1"/>
</dbReference>
<keyword evidence="7" id="KW-0479">Metal-binding</keyword>
<evidence type="ECO:0000256" key="1">
    <source>
        <dbReference type="ARBA" id="ARBA00001946"/>
    </source>
</evidence>
<dbReference type="InterPro" id="IPR036412">
    <property type="entry name" value="HAD-like_sf"/>
</dbReference>
<organism evidence="15 16">
    <name type="scientific">Sulfuricella denitrificans (strain DSM 22764 / NBRC 105220 / skB26)</name>
    <dbReference type="NCBI Taxonomy" id="1163617"/>
    <lineage>
        <taxon>Bacteria</taxon>
        <taxon>Pseudomonadati</taxon>
        <taxon>Pseudomonadota</taxon>
        <taxon>Betaproteobacteria</taxon>
        <taxon>Nitrosomonadales</taxon>
        <taxon>Sulfuricellaceae</taxon>
        <taxon>Sulfuricella</taxon>
    </lineage>
</organism>
<dbReference type="Pfam" id="PF12710">
    <property type="entry name" value="HAD"/>
    <property type="match status" value="1"/>
</dbReference>
<dbReference type="InterPro" id="IPR050582">
    <property type="entry name" value="HAD-like_SerB"/>
</dbReference>
<accession>S6ALE9</accession>
<dbReference type="GO" id="GO:0000287">
    <property type="term" value="F:magnesium ion binding"/>
    <property type="evidence" value="ECO:0007669"/>
    <property type="project" value="TreeGrafter"/>
</dbReference>
<evidence type="ECO:0000256" key="13">
    <source>
        <dbReference type="ARBA" id="ARBA00048523"/>
    </source>
</evidence>
<keyword evidence="8 15" id="KW-0378">Hydrolase</keyword>
<keyword evidence="6" id="KW-0028">Amino-acid biosynthesis</keyword>